<dbReference type="KEGG" id="medw:NCTC10132_01159"/>
<organism evidence="1 2">
    <name type="scientific">Mycoplasmopsis edwardii</name>
    <dbReference type="NCBI Taxonomy" id="53558"/>
    <lineage>
        <taxon>Bacteria</taxon>
        <taxon>Bacillati</taxon>
        <taxon>Mycoplasmatota</taxon>
        <taxon>Mycoplasmoidales</taxon>
        <taxon>Metamycoplasmataceae</taxon>
        <taxon>Mycoplasmopsis</taxon>
    </lineage>
</organism>
<name>A0A3B0PQ41_9BACT</name>
<evidence type="ECO:0000313" key="2">
    <source>
        <dbReference type="Proteomes" id="UP000257559"/>
    </source>
</evidence>
<accession>A0A3B0PQ41</accession>
<gene>
    <name evidence="1" type="ORF">NCTC10132_01159</name>
</gene>
<sequence length="48" mass="5608">MSKLDKILFIADKICEGRKFPGIQKVRELCFNDLDKGFAKVVKVTYDW</sequence>
<reference evidence="2" key="1">
    <citation type="submission" date="2018-06" db="EMBL/GenBank/DDBJ databases">
        <authorList>
            <consortium name="Pathogen Informatics"/>
        </authorList>
    </citation>
    <scope>NUCLEOTIDE SEQUENCE [LARGE SCALE GENOMIC DNA]</scope>
    <source>
        <strain evidence="2">NCTC10132</strain>
    </source>
</reference>
<keyword evidence="1" id="KW-0548">Nucleotidyltransferase</keyword>
<proteinExistence type="predicted"/>
<dbReference type="AlphaFoldDB" id="A0A3B0PQ41"/>
<feature type="non-terminal residue" evidence="1">
    <location>
        <position position="48"/>
    </location>
</feature>
<keyword evidence="2" id="KW-1185">Reference proteome</keyword>
<dbReference type="GO" id="GO:0016779">
    <property type="term" value="F:nucleotidyltransferase activity"/>
    <property type="evidence" value="ECO:0007669"/>
    <property type="project" value="UniProtKB-KW"/>
</dbReference>
<evidence type="ECO:0000313" key="1">
    <source>
        <dbReference type="EMBL" id="SYV97790.1"/>
    </source>
</evidence>
<dbReference type="Gene3D" id="1.10.3210.10">
    <property type="entry name" value="Hypothetical protein af1432"/>
    <property type="match status" value="1"/>
</dbReference>
<keyword evidence="1" id="KW-0808">Transferase</keyword>
<dbReference type="EMBL" id="LS991951">
    <property type="protein sequence ID" value="SYV97790.1"/>
    <property type="molecule type" value="Genomic_DNA"/>
</dbReference>
<dbReference type="Proteomes" id="UP000257559">
    <property type="component" value="Chromosome"/>
</dbReference>
<protein>
    <submittedName>
        <fullName evidence="1">Putative nicotinate-nucleotide adenylyltransferase</fullName>
    </submittedName>
</protein>